<comment type="similarity">
    <text evidence="2">Belongs to the ElaB/YgaM/YqjD family.</text>
</comment>
<reference evidence="12" key="1">
    <citation type="journal article" date="2019" name="Int. J. Syst. Evol. Microbiol.">
        <title>The Global Catalogue of Microorganisms (GCM) 10K type strain sequencing project: providing services to taxonomists for standard genome sequencing and annotation.</title>
        <authorList>
            <consortium name="The Broad Institute Genomics Platform"/>
            <consortium name="The Broad Institute Genome Sequencing Center for Infectious Disease"/>
            <person name="Wu L."/>
            <person name="Ma J."/>
        </authorList>
    </citation>
    <scope>NUCLEOTIDE SEQUENCE [LARGE SCALE GENOMIC DNA]</scope>
    <source>
        <strain evidence="12">JCM 18204</strain>
    </source>
</reference>
<evidence type="ECO:0000256" key="1">
    <source>
        <dbReference type="ARBA" id="ARBA00004377"/>
    </source>
</evidence>
<proteinExistence type="inferred from homology"/>
<keyword evidence="3" id="KW-1003">Cell membrane</keyword>
<feature type="domain" description="DUF883" evidence="9">
    <location>
        <begin position="14"/>
        <end position="61"/>
    </location>
</feature>
<dbReference type="InterPro" id="IPR043604">
    <property type="entry name" value="DUF883_N"/>
</dbReference>
<gene>
    <name evidence="11" type="ORF">GCM10023307_32400</name>
</gene>
<evidence type="ECO:0008006" key="13">
    <source>
        <dbReference type="Google" id="ProtNLM"/>
    </source>
</evidence>
<keyword evidence="6 8" id="KW-1133">Transmembrane helix</keyword>
<evidence type="ECO:0000256" key="6">
    <source>
        <dbReference type="ARBA" id="ARBA00022989"/>
    </source>
</evidence>
<keyword evidence="12" id="KW-1185">Reference proteome</keyword>
<sequence length="103" mass="10848">MSKNHYLDTEELVTDAKVVLEDVEAILEEAAGATGERAQALRARASEALGRAKQRMQDAQTAVAANTKAAARAADDLVHEHPWGAIGVAAGVGFLVGLLVSRR</sequence>
<keyword evidence="5 8" id="KW-0812">Transmembrane</keyword>
<evidence type="ECO:0000256" key="8">
    <source>
        <dbReference type="SAM" id="Phobius"/>
    </source>
</evidence>
<evidence type="ECO:0000256" key="7">
    <source>
        <dbReference type="ARBA" id="ARBA00023136"/>
    </source>
</evidence>
<evidence type="ECO:0000256" key="2">
    <source>
        <dbReference type="ARBA" id="ARBA00010423"/>
    </source>
</evidence>
<comment type="caution">
    <text evidence="11">The sequence shown here is derived from an EMBL/GenBank/DDBJ whole genome shotgun (WGS) entry which is preliminary data.</text>
</comment>
<dbReference type="RefSeq" id="WP_345304392.1">
    <property type="nucleotide sequence ID" value="NZ_BAABJE010000017.1"/>
</dbReference>
<dbReference type="Pfam" id="PF05957">
    <property type="entry name" value="DUF883"/>
    <property type="match status" value="1"/>
</dbReference>
<name>A0ABP9C3Q3_9GAMM</name>
<accession>A0ABP9C3Q3</accession>
<feature type="domain" description="DUF883" evidence="10">
    <location>
        <begin position="74"/>
        <end position="103"/>
    </location>
</feature>
<dbReference type="Proteomes" id="UP001499959">
    <property type="component" value="Unassembled WGS sequence"/>
</dbReference>
<evidence type="ECO:0000256" key="4">
    <source>
        <dbReference type="ARBA" id="ARBA00022519"/>
    </source>
</evidence>
<dbReference type="PANTHER" id="PTHR35893:SF3">
    <property type="entry name" value="INNER MEMBRANE PROTEIN"/>
    <property type="match status" value="1"/>
</dbReference>
<dbReference type="EMBL" id="BAABJE010000017">
    <property type="protein sequence ID" value="GAA4803135.1"/>
    <property type="molecule type" value="Genomic_DNA"/>
</dbReference>
<keyword evidence="7 8" id="KW-0472">Membrane</keyword>
<evidence type="ECO:0000313" key="11">
    <source>
        <dbReference type="EMBL" id="GAA4803135.1"/>
    </source>
</evidence>
<dbReference type="InterPro" id="IPR010279">
    <property type="entry name" value="YqjD/ElaB"/>
</dbReference>
<dbReference type="Pfam" id="PF19029">
    <property type="entry name" value="DUF883_C"/>
    <property type="match status" value="1"/>
</dbReference>
<evidence type="ECO:0000313" key="12">
    <source>
        <dbReference type="Proteomes" id="UP001499959"/>
    </source>
</evidence>
<feature type="transmembrane region" description="Helical" evidence="8">
    <location>
        <begin position="82"/>
        <end position="100"/>
    </location>
</feature>
<dbReference type="InterPro" id="IPR043605">
    <property type="entry name" value="DUF883_C"/>
</dbReference>
<evidence type="ECO:0000256" key="5">
    <source>
        <dbReference type="ARBA" id="ARBA00022692"/>
    </source>
</evidence>
<protein>
    <recommendedName>
        <fullName evidence="13">DUF883 domain-containing protein</fullName>
    </recommendedName>
</protein>
<keyword evidence="4" id="KW-0997">Cell inner membrane</keyword>
<comment type="subcellular location">
    <subcellularLocation>
        <location evidence="1">Cell inner membrane</location>
        <topology evidence="1">Single-pass membrane protein</topology>
    </subcellularLocation>
</comment>
<organism evidence="11 12">
    <name type="scientific">Lysobacter hankyongensis</name>
    <dbReference type="NCBI Taxonomy" id="1176535"/>
    <lineage>
        <taxon>Bacteria</taxon>
        <taxon>Pseudomonadati</taxon>
        <taxon>Pseudomonadota</taxon>
        <taxon>Gammaproteobacteria</taxon>
        <taxon>Lysobacterales</taxon>
        <taxon>Lysobacteraceae</taxon>
        <taxon>Lysobacter</taxon>
    </lineage>
</organism>
<evidence type="ECO:0000259" key="9">
    <source>
        <dbReference type="Pfam" id="PF05957"/>
    </source>
</evidence>
<dbReference type="PANTHER" id="PTHR35893">
    <property type="entry name" value="INNER MEMBRANE PROTEIN-RELATED"/>
    <property type="match status" value="1"/>
</dbReference>
<evidence type="ECO:0000259" key="10">
    <source>
        <dbReference type="Pfam" id="PF19029"/>
    </source>
</evidence>
<evidence type="ECO:0000256" key="3">
    <source>
        <dbReference type="ARBA" id="ARBA00022475"/>
    </source>
</evidence>